<dbReference type="InterPro" id="IPR015928">
    <property type="entry name" value="Aconitase/3IPM_dehydase_swvl"/>
</dbReference>
<accession>X1SW76</accession>
<evidence type="ECO:0000313" key="1">
    <source>
        <dbReference type="EMBL" id="GAI97332.1"/>
    </source>
</evidence>
<organism evidence="1">
    <name type="scientific">marine sediment metagenome</name>
    <dbReference type="NCBI Taxonomy" id="412755"/>
    <lineage>
        <taxon>unclassified sequences</taxon>
        <taxon>metagenomes</taxon>
        <taxon>ecological metagenomes</taxon>
    </lineage>
</organism>
<protein>
    <submittedName>
        <fullName evidence="1">Uncharacterized protein</fullName>
    </submittedName>
</protein>
<comment type="caution">
    <text evidence="1">The sequence shown here is derived from an EMBL/GenBank/DDBJ whole genome shotgun (WGS) entry which is preliminary data.</text>
</comment>
<dbReference type="SUPFAM" id="SSF52016">
    <property type="entry name" value="LeuD/IlvD-like"/>
    <property type="match status" value="1"/>
</dbReference>
<reference evidence="1" key="1">
    <citation type="journal article" date="2014" name="Front. Microbiol.">
        <title>High frequency of phylogenetically diverse reductive dehalogenase-homologous genes in deep subseafloor sedimentary metagenomes.</title>
        <authorList>
            <person name="Kawai M."/>
            <person name="Futagami T."/>
            <person name="Toyoda A."/>
            <person name="Takaki Y."/>
            <person name="Nishi S."/>
            <person name="Hori S."/>
            <person name="Arai W."/>
            <person name="Tsubouchi T."/>
            <person name="Morono Y."/>
            <person name="Uchiyama I."/>
            <person name="Ito T."/>
            <person name="Fujiyama A."/>
            <person name="Inagaki F."/>
            <person name="Takami H."/>
        </authorList>
    </citation>
    <scope>NUCLEOTIDE SEQUENCE</scope>
    <source>
        <strain evidence="1">Expedition CK06-06</strain>
    </source>
</reference>
<proteinExistence type="predicted"/>
<sequence length="130" mass="13960">MHHSSSGDTIRPNTADAAATAGFERKTRLSGCPILPTKFLFVVAMAVSPFASIPICPPRHGPHVGVPILECPDACNSVEEGDTVNVSLDSGIITVEKDSKMLKAQPVPEFMQMLLREGGLMNYVKKKAKL</sequence>
<dbReference type="AlphaFoldDB" id="X1SW76"/>
<gene>
    <name evidence="1" type="ORF">S12H4_39073</name>
</gene>
<name>X1SW76_9ZZZZ</name>
<dbReference type="Gene3D" id="3.20.19.10">
    <property type="entry name" value="Aconitase, domain 4"/>
    <property type="match status" value="1"/>
</dbReference>
<dbReference type="EMBL" id="BARW01023582">
    <property type="protein sequence ID" value="GAI97332.1"/>
    <property type="molecule type" value="Genomic_DNA"/>
</dbReference>